<dbReference type="Proteomes" id="UP000308600">
    <property type="component" value="Unassembled WGS sequence"/>
</dbReference>
<reference evidence="1 2" key="1">
    <citation type="journal article" date="2019" name="Nat. Ecol. Evol.">
        <title>Megaphylogeny resolves global patterns of mushroom evolution.</title>
        <authorList>
            <person name="Varga T."/>
            <person name="Krizsan K."/>
            <person name="Foldi C."/>
            <person name="Dima B."/>
            <person name="Sanchez-Garcia M."/>
            <person name="Sanchez-Ramirez S."/>
            <person name="Szollosi G.J."/>
            <person name="Szarkandi J.G."/>
            <person name="Papp V."/>
            <person name="Albert L."/>
            <person name="Andreopoulos W."/>
            <person name="Angelini C."/>
            <person name="Antonin V."/>
            <person name="Barry K.W."/>
            <person name="Bougher N.L."/>
            <person name="Buchanan P."/>
            <person name="Buyck B."/>
            <person name="Bense V."/>
            <person name="Catcheside P."/>
            <person name="Chovatia M."/>
            <person name="Cooper J."/>
            <person name="Damon W."/>
            <person name="Desjardin D."/>
            <person name="Finy P."/>
            <person name="Geml J."/>
            <person name="Haridas S."/>
            <person name="Hughes K."/>
            <person name="Justo A."/>
            <person name="Karasinski D."/>
            <person name="Kautmanova I."/>
            <person name="Kiss B."/>
            <person name="Kocsube S."/>
            <person name="Kotiranta H."/>
            <person name="LaButti K.M."/>
            <person name="Lechner B.E."/>
            <person name="Liimatainen K."/>
            <person name="Lipzen A."/>
            <person name="Lukacs Z."/>
            <person name="Mihaltcheva S."/>
            <person name="Morgado L.N."/>
            <person name="Niskanen T."/>
            <person name="Noordeloos M.E."/>
            <person name="Ohm R.A."/>
            <person name="Ortiz-Santana B."/>
            <person name="Ovrebo C."/>
            <person name="Racz N."/>
            <person name="Riley R."/>
            <person name="Savchenko A."/>
            <person name="Shiryaev A."/>
            <person name="Soop K."/>
            <person name="Spirin V."/>
            <person name="Szebenyi C."/>
            <person name="Tomsovsky M."/>
            <person name="Tulloss R.E."/>
            <person name="Uehling J."/>
            <person name="Grigoriev I.V."/>
            <person name="Vagvolgyi C."/>
            <person name="Papp T."/>
            <person name="Martin F.M."/>
            <person name="Miettinen O."/>
            <person name="Hibbett D.S."/>
            <person name="Nagy L.G."/>
        </authorList>
    </citation>
    <scope>NUCLEOTIDE SEQUENCE [LARGE SCALE GENOMIC DNA]</scope>
    <source>
        <strain evidence="1 2">NL-1719</strain>
    </source>
</reference>
<organism evidence="1 2">
    <name type="scientific">Pluteus cervinus</name>
    <dbReference type="NCBI Taxonomy" id="181527"/>
    <lineage>
        <taxon>Eukaryota</taxon>
        <taxon>Fungi</taxon>
        <taxon>Dikarya</taxon>
        <taxon>Basidiomycota</taxon>
        <taxon>Agaricomycotina</taxon>
        <taxon>Agaricomycetes</taxon>
        <taxon>Agaricomycetidae</taxon>
        <taxon>Agaricales</taxon>
        <taxon>Pluteineae</taxon>
        <taxon>Pluteaceae</taxon>
        <taxon>Pluteus</taxon>
    </lineage>
</organism>
<evidence type="ECO:0000313" key="2">
    <source>
        <dbReference type="Proteomes" id="UP000308600"/>
    </source>
</evidence>
<name>A0ACD2ZYF0_9AGAR</name>
<dbReference type="EMBL" id="ML209406">
    <property type="protein sequence ID" value="TFK58378.1"/>
    <property type="molecule type" value="Genomic_DNA"/>
</dbReference>
<accession>A0ACD2ZYF0</accession>
<proteinExistence type="predicted"/>
<protein>
    <submittedName>
        <fullName evidence="1">Uncharacterized protein</fullName>
    </submittedName>
</protein>
<evidence type="ECO:0000313" key="1">
    <source>
        <dbReference type="EMBL" id="TFK58378.1"/>
    </source>
</evidence>
<sequence length="279" mass="31995">MIISGSNYLPYSRRAFRSAYNSLNEEVKAAEVPQVRNMKAEPHTNQFSNLPVTAVGQNLQSEVEKRIYAFQLAFTIAYKNQDSAPEPKQDAYPKVRFWFWSIYADWKRDVPKDSDEVNALIALGLSEKYWFFEDIEGRPLPPQLITRIRSRLAAIFLVLLKRIPEILPESWHKADPELRKLTCLEIEIVVPALAYSDNHWKSNAIATVWYPDWKKNTVLGKKGPAAIKAESESSGGEMSTRGERKRDDVEDNEDRTAKRQKVDATKPITKKMPVATRIL</sequence>
<gene>
    <name evidence="1" type="ORF">BDN72DRAFT_92611</name>
</gene>
<keyword evidence="2" id="KW-1185">Reference proteome</keyword>